<proteinExistence type="inferred from homology"/>
<keyword evidence="4" id="KW-0862">Zinc</keyword>
<dbReference type="InterPro" id="IPR003785">
    <property type="entry name" value="Creatininase/forma_Hydrolase"/>
</dbReference>
<keyword evidence="3" id="KW-0378">Hydrolase</keyword>
<dbReference type="GO" id="GO:0009231">
    <property type="term" value="P:riboflavin biosynthetic process"/>
    <property type="evidence" value="ECO:0007669"/>
    <property type="project" value="TreeGrafter"/>
</dbReference>
<evidence type="ECO:0000256" key="2">
    <source>
        <dbReference type="ARBA" id="ARBA00022723"/>
    </source>
</evidence>
<dbReference type="PANTHER" id="PTHR35005:SF1">
    <property type="entry name" value="2-AMINO-5-FORMYLAMINO-6-RIBOSYLAMINOPYRIMIDIN-4(3H)-ONE 5'-MONOPHOSPHATE DEFORMYLASE"/>
    <property type="match status" value="1"/>
</dbReference>
<comment type="similarity">
    <text evidence="5">Belongs to the creatininase superfamily.</text>
</comment>
<dbReference type="OrthoDB" id="9801445at2"/>
<dbReference type="Gene3D" id="3.40.50.10310">
    <property type="entry name" value="Creatininase"/>
    <property type="match status" value="1"/>
</dbReference>
<evidence type="ECO:0000256" key="4">
    <source>
        <dbReference type="ARBA" id="ARBA00022833"/>
    </source>
</evidence>
<evidence type="ECO:0000313" key="7">
    <source>
        <dbReference type="Proteomes" id="UP000247807"/>
    </source>
</evidence>
<dbReference type="EMBL" id="QJUE01000002">
    <property type="protein sequence ID" value="PYE02715.1"/>
    <property type="molecule type" value="Genomic_DNA"/>
</dbReference>
<dbReference type="GO" id="GO:0016811">
    <property type="term" value="F:hydrolase activity, acting on carbon-nitrogen (but not peptide) bonds, in linear amides"/>
    <property type="evidence" value="ECO:0007669"/>
    <property type="project" value="TreeGrafter"/>
</dbReference>
<organism evidence="6 7">
    <name type="scientific">Prochlorococcus marinus XMU1408</name>
    <dbReference type="NCBI Taxonomy" id="2213228"/>
    <lineage>
        <taxon>Bacteria</taxon>
        <taxon>Bacillati</taxon>
        <taxon>Cyanobacteriota</taxon>
        <taxon>Cyanophyceae</taxon>
        <taxon>Synechococcales</taxon>
        <taxon>Prochlorococcaceae</taxon>
        <taxon>Prochlorococcus</taxon>
    </lineage>
</organism>
<sequence length="265" mass="28512">MTWPEASKAASEKGSTLVWPFGACEQHGPHLPLITDTFFAENILIKTLEGLPREMPIWMMPSQSIGFSPEHQAFPGTLSLSANVLLSLVSDVGKQIASMGFKRLVFFNAHGGQIGLLQAVSRQLRIQCPSLAVLPCFIWSGVPGLDDLLPDKEVEEGLHAALAETSLMLHMAGDLVRNDSYLEKEISNGEIVATPKGWSLEGASPCAWLTEELSSSGVIGDASSSNAKLGAALENALIDHWKSLFTSLLDSDWPPNMSEKPVSSS</sequence>
<dbReference type="Proteomes" id="UP000247807">
    <property type="component" value="Unassembled WGS sequence"/>
</dbReference>
<evidence type="ECO:0000256" key="1">
    <source>
        <dbReference type="ARBA" id="ARBA00001947"/>
    </source>
</evidence>
<dbReference type="PANTHER" id="PTHR35005">
    <property type="entry name" value="3-DEHYDRO-SCYLLO-INOSOSE HYDROLASE"/>
    <property type="match status" value="1"/>
</dbReference>
<accession>A0A318R1A7</accession>
<evidence type="ECO:0000256" key="3">
    <source>
        <dbReference type="ARBA" id="ARBA00022801"/>
    </source>
</evidence>
<dbReference type="AlphaFoldDB" id="A0A318R1A7"/>
<dbReference type="Pfam" id="PF02633">
    <property type="entry name" value="Creatininase"/>
    <property type="match status" value="1"/>
</dbReference>
<dbReference type="SUPFAM" id="SSF102215">
    <property type="entry name" value="Creatininase"/>
    <property type="match status" value="1"/>
</dbReference>
<dbReference type="RefSeq" id="WP_158466212.1">
    <property type="nucleotide sequence ID" value="NZ_QJUE01000002.1"/>
</dbReference>
<dbReference type="GO" id="GO:0046872">
    <property type="term" value="F:metal ion binding"/>
    <property type="evidence" value="ECO:0007669"/>
    <property type="project" value="UniProtKB-KW"/>
</dbReference>
<keyword evidence="2" id="KW-0479">Metal-binding</keyword>
<comment type="cofactor">
    <cofactor evidence="1">
        <name>Zn(2+)</name>
        <dbReference type="ChEBI" id="CHEBI:29105"/>
    </cofactor>
</comment>
<dbReference type="InterPro" id="IPR024087">
    <property type="entry name" value="Creatininase-like_sf"/>
</dbReference>
<reference evidence="6 7" key="1">
    <citation type="journal article" date="2018" name="Appl. Environ. Microbiol.">
        <title>Genome rearrangement shapes Prochlorococcus ecological adaptation.</title>
        <authorList>
            <person name="Yan W."/>
            <person name="Wei S."/>
            <person name="Wang Q."/>
            <person name="Xiao X."/>
            <person name="Zeng Q."/>
            <person name="Jiao N."/>
            <person name="Zhang R."/>
        </authorList>
    </citation>
    <scope>NUCLEOTIDE SEQUENCE [LARGE SCALE GENOMIC DNA]</scope>
    <source>
        <strain evidence="6 7">XMU1408</strain>
    </source>
</reference>
<evidence type="ECO:0000256" key="5">
    <source>
        <dbReference type="ARBA" id="ARBA00024029"/>
    </source>
</evidence>
<gene>
    <name evidence="6" type="ORF">DNJ73_02890</name>
</gene>
<name>A0A318R1A7_PROMR</name>
<comment type="caution">
    <text evidence="6">The sequence shown here is derived from an EMBL/GenBank/DDBJ whole genome shotgun (WGS) entry which is preliminary data.</text>
</comment>
<evidence type="ECO:0000313" key="6">
    <source>
        <dbReference type="EMBL" id="PYE02715.1"/>
    </source>
</evidence>
<protein>
    <submittedName>
        <fullName evidence="6">Creatininase</fullName>
    </submittedName>
</protein>